<gene>
    <name evidence="6" type="ORF">C8A03DRAFT_15874</name>
</gene>
<reference evidence="6" key="2">
    <citation type="submission" date="2023-05" db="EMBL/GenBank/DDBJ databases">
        <authorList>
            <consortium name="Lawrence Berkeley National Laboratory"/>
            <person name="Steindorff A."/>
            <person name="Hensen N."/>
            <person name="Bonometti L."/>
            <person name="Westerberg I."/>
            <person name="Brannstrom I.O."/>
            <person name="Guillou S."/>
            <person name="Cros-Aarteil S."/>
            <person name="Calhoun S."/>
            <person name="Haridas S."/>
            <person name="Kuo A."/>
            <person name="Mondo S."/>
            <person name="Pangilinan J."/>
            <person name="Riley R."/>
            <person name="Labutti K."/>
            <person name="Andreopoulos B."/>
            <person name="Lipzen A."/>
            <person name="Chen C."/>
            <person name="Yanf M."/>
            <person name="Daum C."/>
            <person name="Ng V."/>
            <person name="Clum A."/>
            <person name="Ohm R."/>
            <person name="Martin F."/>
            <person name="Silar P."/>
            <person name="Natvig D."/>
            <person name="Lalanne C."/>
            <person name="Gautier V."/>
            <person name="Ament-Velasquez S.L."/>
            <person name="Kruys A."/>
            <person name="Hutchinson M.I."/>
            <person name="Powell A.J."/>
            <person name="Barry K."/>
            <person name="Miller A.N."/>
            <person name="Grigoriev I.V."/>
            <person name="Debuchy R."/>
            <person name="Gladieux P."/>
            <person name="Thoren M.H."/>
            <person name="Johannesson H."/>
        </authorList>
    </citation>
    <scope>NUCLEOTIDE SEQUENCE</scope>
    <source>
        <strain evidence="6">CBS 532.94</strain>
    </source>
</reference>
<accession>A0AAN7C906</accession>
<dbReference type="PROSITE" id="PS50088">
    <property type="entry name" value="ANK_REPEAT"/>
    <property type="match status" value="4"/>
</dbReference>
<dbReference type="InterPro" id="IPR025676">
    <property type="entry name" value="Clr5_dom"/>
</dbReference>
<evidence type="ECO:0000256" key="1">
    <source>
        <dbReference type="ARBA" id="ARBA00022737"/>
    </source>
</evidence>
<feature type="region of interest" description="Disordered" evidence="4">
    <location>
        <begin position="118"/>
        <end position="143"/>
    </location>
</feature>
<feature type="domain" description="Clr5" evidence="5">
    <location>
        <begin position="10"/>
        <end position="60"/>
    </location>
</feature>
<dbReference type="Gene3D" id="1.25.40.20">
    <property type="entry name" value="Ankyrin repeat-containing domain"/>
    <property type="match status" value="2"/>
</dbReference>
<evidence type="ECO:0000313" key="6">
    <source>
        <dbReference type="EMBL" id="KAK4237614.1"/>
    </source>
</evidence>
<dbReference type="InterPro" id="IPR002110">
    <property type="entry name" value="Ankyrin_rpt"/>
</dbReference>
<dbReference type="Pfam" id="PF13637">
    <property type="entry name" value="Ank_4"/>
    <property type="match status" value="1"/>
</dbReference>
<dbReference type="SUPFAM" id="SSF48403">
    <property type="entry name" value="Ankyrin repeat"/>
    <property type="match status" value="1"/>
</dbReference>
<keyword evidence="7" id="KW-1185">Reference proteome</keyword>
<name>A0AAN7C906_9PEZI</name>
<evidence type="ECO:0000256" key="4">
    <source>
        <dbReference type="SAM" id="MobiDB-lite"/>
    </source>
</evidence>
<dbReference type="EMBL" id="MU860130">
    <property type="protein sequence ID" value="KAK4237614.1"/>
    <property type="molecule type" value="Genomic_DNA"/>
</dbReference>
<dbReference type="PRINTS" id="PR01415">
    <property type="entry name" value="ANKYRIN"/>
</dbReference>
<dbReference type="Pfam" id="PF14420">
    <property type="entry name" value="Clr5"/>
    <property type="match status" value="1"/>
</dbReference>
<dbReference type="PANTHER" id="PTHR24198:SF165">
    <property type="entry name" value="ANKYRIN REPEAT-CONTAINING PROTEIN-RELATED"/>
    <property type="match status" value="1"/>
</dbReference>
<feature type="repeat" description="ANK" evidence="3">
    <location>
        <begin position="355"/>
        <end position="387"/>
    </location>
</feature>
<feature type="repeat" description="ANK" evidence="3">
    <location>
        <begin position="487"/>
        <end position="519"/>
    </location>
</feature>
<evidence type="ECO:0000256" key="3">
    <source>
        <dbReference type="PROSITE-ProRule" id="PRU00023"/>
    </source>
</evidence>
<protein>
    <submittedName>
        <fullName evidence="6">Ankyrin repeat-containing domain protein</fullName>
    </submittedName>
</protein>
<sequence>MPVPSDGQLDWAGHRRQIEDLYWNQRKELPEVMETMQYVYGFVATKKMYKMYLKAWGLEKNLKTRESIAMLRIAERRRLANKETHFFRHGQLVEPGKLRRFAKRHSLKLKLIGDGAAAHSADEHVATPPDITYTTPEPDQSSISLPLTPQPYPDPGASEADLAAVGDWPESHDTDSALPVPMFWPSDYTYPNSQAPVTHIHTGAQFVPDAFSGHHGSEKWHDSGKNMGSAFYLPSWQTPADTPCTEYQASGDGTYAYSPIPLLLPQPAHPLASGFDQRGPCISRNHAPIVTHAMLRISNTYDHHTRLTHPVTTIPEAANSVLDHMPLHDAVVSSNVELARALLEDGANPNCAARGGMTPLHYAAYQRNVEMVQLLVDYGASLDTMTDRNRSILFFAVRGPSHLKCSDMLAYRTQKPVGSGTPTDDATMRILGALFDSPSGWVRLRRSFEKADKDGVTPLMVAAEEGFEDTVKLLLRRGAQPDVKDHAGHTALKYAARNNHRRLVRLLLEADPGIVDRDLSHLLKLASRNFTARPMADAAFGKDDQGDDGWDRSHKFTSTLIAEEMVRLCREMDVLDRLLELADQRRKTTVLELLFSAMK</sequence>
<feature type="repeat" description="ANK" evidence="3">
    <location>
        <begin position="454"/>
        <end position="486"/>
    </location>
</feature>
<dbReference type="InterPro" id="IPR036770">
    <property type="entry name" value="Ankyrin_rpt-contain_sf"/>
</dbReference>
<keyword evidence="1" id="KW-0677">Repeat</keyword>
<dbReference type="PANTHER" id="PTHR24198">
    <property type="entry name" value="ANKYRIN REPEAT AND PROTEIN KINASE DOMAIN-CONTAINING PROTEIN"/>
    <property type="match status" value="1"/>
</dbReference>
<feature type="compositionally biased region" description="Polar residues" evidence="4">
    <location>
        <begin position="132"/>
        <end position="143"/>
    </location>
</feature>
<organism evidence="6 7">
    <name type="scientific">Achaetomium macrosporum</name>
    <dbReference type="NCBI Taxonomy" id="79813"/>
    <lineage>
        <taxon>Eukaryota</taxon>
        <taxon>Fungi</taxon>
        <taxon>Dikarya</taxon>
        <taxon>Ascomycota</taxon>
        <taxon>Pezizomycotina</taxon>
        <taxon>Sordariomycetes</taxon>
        <taxon>Sordariomycetidae</taxon>
        <taxon>Sordariales</taxon>
        <taxon>Chaetomiaceae</taxon>
        <taxon>Achaetomium</taxon>
    </lineage>
</organism>
<dbReference type="PROSITE" id="PS50297">
    <property type="entry name" value="ANK_REP_REGION"/>
    <property type="match status" value="4"/>
</dbReference>
<proteinExistence type="predicted"/>
<evidence type="ECO:0000256" key="2">
    <source>
        <dbReference type="ARBA" id="ARBA00023043"/>
    </source>
</evidence>
<reference evidence="6" key="1">
    <citation type="journal article" date="2023" name="Mol. Phylogenet. Evol.">
        <title>Genome-scale phylogeny and comparative genomics of the fungal order Sordariales.</title>
        <authorList>
            <person name="Hensen N."/>
            <person name="Bonometti L."/>
            <person name="Westerberg I."/>
            <person name="Brannstrom I.O."/>
            <person name="Guillou S."/>
            <person name="Cros-Aarteil S."/>
            <person name="Calhoun S."/>
            <person name="Haridas S."/>
            <person name="Kuo A."/>
            <person name="Mondo S."/>
            <person name="Pangilinan J."/>
            <person name="Riley R."/>
            <person name="LaButti K."/>
            <person name="Andreopoulos B."/>
            <person name="Lipzen A."/>
            <person name="Chen C."/>
            <person name="Yan M."/>
            <person name="Daum C."/>
            <person name="Ng V."/>
            <person name="Clum A."/>
            <person name="Steindorff A."/>
            <person name="Ohm R.A."/>
            <person name="Martin F."/>
            <person name="Silar P."/>
            <person name="Natvig D.O."/>
            <person name="Lalanne C."/>
            <person name="Gautier V."/>
            <person name="Ament-Velasquez S.L."/>
            <person name="Kruys A."/>
            <person name="Hutchinson M.I."/>
            <person name="Powell A.J."/>
            <person name="Barry K."/>
            <person name="Miller A.N."/>
            <person name="Grigoriev I.V."/>
            <person name="Debuchy R."/>
            <person name="Gladieux P."/>
            <person name="Hiltunen Thoren M."/>
            <person name="Johannesson H."/>
        </authorList>
    </citation>
    <scope>NUCLEOTIDE SEQUENCE</scope>
    <source>
        <strain evidence="6">CBS 532.94</strain>
    </source>
</reference>
<dbReference type="SMART" id="SM00248">
    <property type="entry name" value="ANK"/>
    <property type="match status" value="4"/>
</dbReference>
<dbReference type="Proteomes" id="UP001303760">
    <property type="component" value="Unassembled WGS sequence"/>
</dbReference>
<dbReference type="AlphaFoldDB" id="A0AAN7C906"/>
<dbReference type="Pfam" id="PF12796">
    <property type="entry name" value="Ank_2"/>
    <property type="match status" value="1"/>
</dbReference>
<keyword evidence="2 3" id="KW-0040">ANK repeat</keyword>
<evidence type="ECO:0000259" key="5">
    <source>
        <dbReference type="Pfam" id="PF14420"/>
    </source>
</evidence>
<feature type="repeat" description="ANK" evidence="3">
    <location>
        <begin position="322"/>
        <end position="354"/>
    </location>
</feature>
<evidence type="ECO:0000313" key="7">
    <source>
        <dbReference type="Proteomes" id="UP001303760"/>
    </source>
</evidence>
<comment type="caution">
    <text evidence="6">The sequence shown here is derived from an EMBL/GenBank/DDBJ whole genome shotgun (WGS) entry which is preliminary data.</text>
</comment>